<comment type="similarity">
    <text evidence="1">Belongs to the AB hydrolase superfamily. AB hydrolase 2 family.</text>
</comment>
<reference evidence="4 5" key="1">
    <citation type="submission" date="2019-08" db="EMBL/GenBank/DDBJ databases">
        <title>Whole genome sequencing of chitin degrading bacteria Chitinophaga pinensis YS16.</title>
        <authorList>
            <person name="Singh R.P."/>
            <person name="Manchanda G."/>
            <person name="Maurya I.K."/>
            <person name="Joshi N.K."/>
            <person name="Srivastava A.K."/>
        </authorList>
    </citation>
    <scope>NUCLEOTIDE SEQUENCE [LARGE SCALE GENOMIC DNA]</scope>
    <source>
        <strain evidence="4 5">YS-16</strain>
    </source>
</reference>
<proteinExistence type="inferred from homology"/>
<keyword evidence="2" id="KW-0378">Hydrolase</keyword>
<evidence type="ECO:0000313" key="5">
    <source>
        <dbReference type="Proteomes" id="UP000318815"/>
    </source>
</evidence>
<organism evidence="4 5">
    <name type="scientific">Chitinophaga pinensis</name>
    <dbReference type="NCBI Taxonomy" id="79329"/>
    <lineage>
        <taxon>Bacteria</taxon>
        <taxon>Pseudomonadati</taxon>
        <taxon>Bacteroidota</taxon>
        <taxon>Chitinophagia</taxon>
        <taxon>Chitinophagales</taxon>
        <taxon>Chitinophagaceae</taxon>
        <taxon>Chitinophaga</taxon>
    </lineage>
</organism>
<dbReference type="EMBL" id="VOHS01000080">
    <property type="protein sequence ID" value="TWV90760.1"/>
    <property type="molecule type" value="Genomic_DNA"/>
</dbReference>
<dbReference type="OrthoDB" id="9795555at2"/>
<evidence type="ECO:0000256" key="1">
    <source>
        <dbReference type="ARBA" id="ARBA00006499"/>
    </source>
</evidence>
<protein>
    <submittedName>
        <fullName evidence="4">Esterase</fullName>
    </submittedName>
</protein>
<dbReference type="AlphaFoldDB" id="A0A5C6LIL1"/>
<dbReference type="PANTHER" id="PTHR10655:SF17">
    <property type="entry name" value="LYSOPHOSPHOLIPASE-LIKE PROTEIN 1"/>
    <property type="match status" value="1"/>
</dbReference>
<evidence type="ECO:0000256" key="2">
    <source>
        <dbReference type="ARBA" id="ARBA00022801"/>
    </source>
</evidence>
<comment type="caution">
    <text evidence="4">The sequence shown here is derived from an EMBL/GenBank/DDBJ whole genome shotgun (WGS) entry which is preliminary data.</text>
</comment>
<dbReference type="Gene3D" id="3.40.50.1820">
    <property type="entry name" value="alpha/beta hydrolase"/>
    <property type="match status" value="1"/>
</dbReference>
<dbReference type="PANTHER" id="PTHR10655">
    <property type="entry name" value="LYSOPHOSPHOLIPASE-RELATED"/>
    <property type="match status" value="1"/>
</dbReference>
<name>A0A5C6LIL1_9BACT</name>
<accession>A0A5C6LIL1</accession>
<dbReference type="InterPro" id="IPR003140">
    <property type="entry name" value="PLipase/COase/thioEstase"/>
</dbReference>
<evidence type="ECO:0000259" key="3">
    <source>
        <dbReference type="Pfam" id="PF02230"/>
    </source>
</evidence>
<dbReference type="SUPFAM" id="SSF53474">
    <property type="entry name" value="alpha/beta-Hydrolases"/>
    <property type="match status" value="1"/>
</dbReference>
<dbReference type="InterPro" id="IPR029058">
    <property type="entry name" value="AB_hydrolase_fold"/>
</dbReference>
<feature type="domain" description="Phospholipase/carboxylesterase/thioesterase" evidence="3">
    <location>
        <begin position="27"/>
        <end position="221"/>
    </location>
</feature>
<keyword evidence="5" id="KW-1185">Reference proteome</keyword>
<dbReference type="GO" id="GO:0016787">
    <property type="term" value="F:hydrolase activity"/>
    <property type="evidence" value="ECO:0007669"/>
    <property type="project" value="UniProtKB-KW"/>
</dbReference>
<gene>
    <name evidence="4" type="ORF">FEF09_29300</name>
</gene>
<dbReference type="RefSeq" id="WP_146308364.1">
    <property type="nucleotide sequence ID" value="NZ_VOHS01000080.1"/>
</dbReference>
<sequence length="222" mass="24843">MSTHLSDTLTTDKPVLHYLIREPKTAAAKKKAIILLHGVGSNEQDLFGLAEHLPAGYYILSARGPFTLGHGRYAWYNVDFSTGKPVFDAKQEVSSRNTILQFVQQMKQQYHFDEVYLGGFSQGAIMSFTIGLTHPGEVKGIIALSGRILEEIRPGVTKNDALGHLKVFISHGVQDGTLPIHYAREAKTYLQPLGVQLSYHEYNNMAHQINPDVLNDLNEWLR</sequence>
<dbReference type="Proteomes" id="UP000318815">
    <property type="component" value="Unassembled WGS sequence"/>
</dbReference>
<dbReference type="InterPro" id="IPR050565">
    <property type="entry name" value="LYPA1-2/EST-like"/>
</dbReference>
<dbReference type="Pfam" id="PF02230">
    <property type="entry name" value="Abhydrolase_2"/>
    <property type="match status" value="1"/>
</dbReference>
<evidence type="ECO:0000313" key="4">
    <source>
        <dbReference type="EMBL" id="TWV90760.1"/>
    </source>
</evidence>